<dbReference type="Proteomes" id="UP000033109">
    <property type="component" value="Chromosome"/>
</dbReference>
<reference evidence="1 2" key="1">
    <citation type="journal article" date="2015" name="Sci. Rep.">
        <title>Unraveling adaptation of Pontibacter korlensis to radiation and infertility in desert through complete genome and comparative transcriptomic analysis.</title>
        <authorList>
            <person name="Dai J."/>
            <person name="Dai W."/>
            <person name="Qiu C."/>
            <person name="Yang Z."/>
            <person name="Zhang Y."/>
            <person name="Zhou M."/>
            <person name="Zhang L."/>
            <person name="Fang C."/>
            <person name="Gao Q."/>
            <person name="Yang Q."/>
            <person name="Li X."/>
            <person name="Wang Z."/>
            <person name="Wang Z."/>
            <person name="Jia Z."/>
            <person name="Chen X."/>
        </authorList>
    </citation>
    <scope>NUCLEOTIDE SEQUENCE [LARGE SCALE GENOMIC DNA]</scope>
    <source>
        <strain evidence="1 2">X14-1T</strain>
    </source>
</reference>
<gene>
    <name evidence="1" type="ORF">PKOR_16295</name>
</gene>
<dbReference type="PATRIC" id="fig|400092.3.peg.3573"/>
<dbReference type="HOGENOM" id="CLU_2827502_0_0_10"/>
<proteinExistence type="predicted"/>
<dbReference type="EMBL" id="CP009621">
    <property type="protein sequence ID" value="AKD04361.1"/>
    <property type="molecule type" value="Genomic_DNA"/>
</dbReference>
<sequence length="66" mass="7337">MTRQMLHLGFNPAITYSKTGKHLAGDCQEFTFRKGMIFTRHIMTIIKSSMEKISSCTAVLKSGGVV</sequence>
<name>A0A0E3UYC8_9BACT</name>
<organism evidence="1 2">
    <name type="scientific">Pontibacter korlensis</name>
    <dbReference type="NCBI Taxonomy" id="400092"/>
    <lineage>
        <taxon>Bacteria</taxon>
        <taxon>Pseudomonadati</taxon>
        <taxon>Bacteroidota</taxon>
        <taxon>Cytophagia</taxon>
        <taxon>Cytophagales</taxon>
        <taxon>Hymenobacteraceae</taxon>
        <taxon>Pontibacter</taxon>
    </lineage>
</organism>
<evidence type="ECO:0000313" key="2">
    <source>
        <dbReference type="Proteomes" id="UP000033109"/>
    </source>
</evidence>
<dbReference type="AlphaFoldDB" id="A0A0E3UYC8"/>
<protein>
    <submittedName>
        <fullName evidence="1">Uncharacterized protein</fullName>
    </submittedName>
</protein>
<dbReference type="KEGG" id="pko:PKOR_16295"/>
<evidence type="ECO:0000313" key="1">
    <source>
        <dbReference type="EMBL" id="AKD04361.1"/>
    </source>
</evidence>
<accession>A0A0E3UYC8</accession>
<keyword evidence="2" id="KW-1185">Reference proteome</keyword>